<sequence length="273" mass="28295">MIRRSIALLTALTAATAAPAIARAGEVRCWLDNGVVVAAASVAGVAGDYVIDTGQAGSQLGETRAQSEGFDGKTVAGEVLLANERLGSHALAVTDLDLRTGALPTPVAGVLGADVLRGFVIDVRFAPCRLAVWPAGKSPPLSGVVHTLEWKSGAPTVAARAADGSQVLEGAFTLATGSDTAVRLSDDAASVARATKRQELYPYGVYRPRLRALELNGRLFELVPAGLLRARDTPALGELGTPVLAHYRLRFDFPASRVVLANEKSPPAAADGP</sequence>
<name>A0A328ATT8_9CAUL</name>
<dbReference type="AlphaFoldDB" id="A0A328ATT8"/>
<dbReference type="EMBL" id="QFYR01000001">
    <property type="protein sequence ID" value="RAK57979.1"/>
    <property type="molecule type" value="Genomic_DNA"/>
</dbReference>
<evidence type="ECO:0000256" key="1">
    <source>
        <dbReference type="SAM" id="SignalP"/>
    </source>
</evidence>
<accession>A0A328ATT8</accession>
<dbReference type="Proteomes" id="UP000249725">
    <property type="component" value="Unassembled WGS sequence"/>
</dbReference>
<dbReference type="OrthoDB" id="7187628at2"/>
<comment type="caution">
    <text evidence="2">The sequence shown here is derived from an EMBL/GenBank/DDBJ whole genome shotgun (WGS) entry which is preliminary data.</text>
</comment>
<feature type="chain" id="PRO_5016422628" description="Peptidase A2 domain-containing protein" evidence="1">
    <location>
        <begin position="23"/>
        <end position="273"/>
    </location>
</feature>
<evidence type="ECO:0000313" key="2">
    <source>
        <dbReference type="EMBL" id="RAK57979.1"/>
    </source>
</evidence>
<keyword evidence="1" id="KW-0732">Signal</keyword>
<evidence type="ECO:0008006" key="4">
    <source>
        <dbReference type="Google" id="ProtNLM"/>
    </source>
</evidence>
<protein>
    <recommendedName>
        <fullName evidence="4">Peptidase A2 domain-containing protein</fullName>
    </recommendedName>
</protein>
<organism evidence="2 3">
    <name type="scientific">Phenylobacterium deserti</name>
    <dbReference type="NCBI Taxonomy" id="1914756"/>
    <lineage>
        <taxon>Bacteria</taxon>
        <taxon>Pseudomonadati</taxon>
        <taxon>Pseudomonadota</taxon>
        <taxon>Alphaproteobacteria</taxon>
        <taxon>Caulobacterales</taxon>
        <taxon>Caulobacteraceae</taxon>
        <taxon>Phenylobacterium</taxon>
    </lineage>
</organism>
<keyword evidence="3" id="KW-1185">Reference proteome</keyword>
<evidence type="ECO:0000313" key="3">
    <source>
        <dbReference type="Proteomes" id="UP000249725"/>
    </source>
</evidence>
<dbReference type="RefSeq" id="WP_111514429.1">
    <property type="nucleotide sequence ID" value="NZ_QFYR01000001.1"/>
</dbReference>
<gene>
    <name evidence="2" type="ORF">DJ018_08745</name>
</gene>
<proteinExistence type="predicted"/>
<feature type="signal peptide" evidence="1">
    <location>
        <begin position="1"/>
        <end position="22"/>
    </location>
</feature>
<reference evidence="3" key="1">
    <citation type="submission" date="2018-05" db="EMBL/GenBank/DDBJ databases">
        <authorList>
            <person name="Li X."/>
        </authorList>
    </citation>
    <scope>NUCLEOTIDE SEQUENCE [LARGE SCALE GENOMIC DNA]</scope>
    <source>
        <strain evidence="3">YIM 73061</strain>
    </source>
</reference>